<evidence type="ECO:0000256" key="3">
    <source>
        <dbReference type="ARBA" id="ARBA00023002"/>
    </source>
</evidence>
<dbReference type="GO" id="GO:0005506">
    <property type="term" value="F:iron ion binding"/>
    <property type="evidence" value="ECO:0007669"/>
    <property type="project" value="InterPro"/>
</dbReference>
<protein>
    <submittedName>
        <fullName evidence="7">Cytochrome P450</fullName>
    </submittedName>
</protein>
<proteinExistence type="inferred from homology"/>
<dbReference type="OrthoDB" id="3934656at2759"/>
<dbReference type="PANTHER" id="PTHR24305:SF235">
    <property type="entry name" value="CYTOCHROME P450 MONOOXYGENASE APDB-RELATED"/>
    <property type="match status" value="1"/>
</dbReference>
<feature type="binding site" description="axial binding residue" evidence="5">
    <location>
        <position position="344"/>
    </location>
    <ligand>
        <name>heme</name>
        <dbReference type="ChEBI" id="CHEBI:30413"/>
    </ligand>
    <ligandPart>
        <name>Fe</name>
        <dbReference type="ChEBI" id="CHEBI:18248"/>
    </ligandPart>
</feature>
<dbReference type="AlphaFoldDB" id="A0A6A5Y5Z1"/>
<dbReference type="GO" id="GO:0020037">
    <property type="term" value="F:heme binding"/>
    <property type="evidence" value="ECO:0007669"/>
    <property type="project" value="InterPro"/>
</dbReference>
<sequence length="407" mass="46319">MTISFFAATDLATHRHLRSRVQGAYTTTSLLTMEPLLQEVLDANWSRFECFARSGEVIALDKWANYLTFDIVGQLAMGGTIGFIQQGLDVNGIIRSIHDGFWLMANMGNIPLQMFWFNNPIIKRLVRVLGIKRLNAFDDFVEWLDIRVEQRMNNKDGMPRWDMLQHFIEAKDMDKNPVKKADVMIEGVNILGAGADTTAIGILACVGALLKHPEYIPRLRDEIDHAYQQLGLDSSREHIKFTDAQNLPWLSAIIKESTRLHPSIQYQLPRYVPAGGVQIGPYFLPEGTVCGISCRSTNRSKKAFGADAGSFRPERWISQSKEDDERIKYCNSMLTTFGTGSRSCVGKNLATIEMYKYVAQFFRTFDAELLDMSEPWKTRSQWFSFQRDFKVRLRLRDTCVSGGGVEK</sequence>
<dbReference type="EMBL" id="ML978067">
    <property type="protein sequence ID" value="KAF2019974.1"/>
    <property type="molecule type" value="Genomic_DNA"/>
</dbReference>
<name>A0A6A5Y5Z1_9PLEO</name>
<dbReference type="RefSeq" id="XP_033388313.1">
    <property type="nucleotide sequence ID" value="XM_033524280.1"/>
</dbReference>
<dbReference type="InterPro" id="IPR002401">
    <property type="entry name" value="Cyt_P450_E_grp-I"/>
</dbReference>
<keyword evidence="6" id="KW-0503">Monooxygenase</keyword>
<comment type="similarity">
    <text evidence="6">Belongs to the cytochrome P450 family.</text>
</comment>
<accession>A0A6A5Y5Z1</accession>
<reference evidence="7" key="1">
    <citation type="journal article" date="2020" name="Stud. Mycol.">
        <title>101 Dothideomycetes genomes: a test case for predicting lifestyles and emergence of pathogens.</title>
        <authorList>
            <person name="Haridas S."/>
            <person name="Albert R."/>
            <person name="Binder M."/>
            <person name="Bloem J."/>
            <person name="Labutti K."/>
            <person name="Salamov A."/>
            <person name="Andreopoulos B."/>
            <person name="Baker S."/>
            <person name="Barry K."/>
            <person name="Bills G."/>
            <person name="Bluhm B."/>
            <person name="Cannon C."/>
            <person name="Castanera R."/>
            <person name="Culley D."/>
            <person name="Daum C."/>
            <person name="Ezra D."/>
            <person name="Gonzalez J."/>
            <person name="Henrissat B."/>
            <person name="Kuo A."/>
            <person name="Liang C."/>
            <person name="Lipzen A."/>
            <person name="Lutzoni F."/>
            <person name="Magnuson J."/>
            <person name="Mondo S."/>
            <person name="Nolan M."/>
            <person name="Ohm R."/>
            <person name="Pangilinan J."/>
            <person name="Park H.-J."/>
            <person name="Ramirez L."/>
            <person name="Alfaro M."/>
            <person name="Sun H."/>
            <person name="Tritt A."/>
            <person name="Yoshinaga Y."/>
            <person name="Zwiers L.-H."/>
            <person name="Turgeon B."/>
            <person name="Goodwin S."/>
            <person name="Spatafora J."/>
            <person name="Crous P."/>
            <person name="Grigoriev I."/>
        </authorList>
    </citation>
    <scope>NUCLEOTIDE SEQUENCE</scope>
    <source>
        <strain evidence="7">CBS 175.79</strain>
    </source>
</reference>
<evidence type="ECO:0000256" key="5">
    <source>
        <dbReference type="PIRSR" id="PIRSR602401-1"/>
    </source>
</evidence>
<gene>
    <name evidence="7" type="ORF">BU24DRAFT_365745</name>
</gene>
<dbReference type="GO" id="GO:0004497">
    <property type="term" value="F:monooxygenase activity"/>
    <property type="evidence" value="ECO:0007669"/>
    <property type="project" value="UniProtKB-KW"/>
</dbReference>
<dbReference type="Pfam" id="PF00067">
    <property type="entry name" value="p450"/>
    <property type="match status" value="1"/>
</dbReference>
<organism evidence="7 8">
    <name type="scientific">Aaosphaeria arxii CBS 175.79</name>
    <dbReference type="NCBI Taxonomy" id="1450172"/>
    <lineage>
        <taxon>Eukaryota</taxon>
        <taxon>Fungi</taxon>
        <taxon>Dikarya</taxon>
        <taxon>Ascomycota</taxon>
        <taxon>Pezizomycotina</taxon>
        <taxon>Dothideomycetes</taxon>
        <taxon>Pleosporomycetidae</taxon>
        <taxon>Pleosporales</taxon>
        <taxon>Pleosporales incertae sedis</taxon>
        <taxon>Aaosphaeria</taxon>
    </lineage>
</organism>
<dbReference type="Proteomes" id="UP000799778">
    <property type="component" value="Unassembled WGS sequence"/>
</dbReference>
<dbReference type="GO" id="GO:0044550">
    <property type="term" value="P:secondary metabolite biosynthetic process"/>
    <property type="evidence" value="ECO:0007669"/>
    <property type="project" value="UniProtKB-ARBA"/>
</dbReference>
<dbReference type="InterPro" id="IPR036396">
    <property type="entry name" value="Cyt_P450_sf"/>
</dbReference>
<keyword evidence="3 6" id="KW-0560">Oxidoreductase</keyword>
<dbReference type="PANTHER" id="PTHR24305">
    <property type="entry name" value="CYTOCHROME P450"/>
    <property type="match status" value="1"/>
</dbReference>
<dbReference type="SUPFAM" id="SSF48264">
    <property type="entry name" value="Cytochrome P450"/>
    <property type="match status" value="1"/>
</dbReference>
<evidence type="ECO:0000256" key="4">
    <source>
        <dbReference type="ARBA" id="ARBA00023004"/>
    </source>
</evidence>
<evidence type="ECO:0000313" key="7">
    <source>
        <dbReference type="EMBL" id="KAF2019974.1"/>
    </source>
</evidence>
<dbReference type="PRINTS" id="PR00385">
    <property type="entry name" value="P450"/>
</dbReference>
<dbReference type="PRINTS" id="PR00463">
    <property type="entry name" value="EP450I"/>
</dbReference>
<evidence type="ECO:0000313" key="8">
    <source>
        <dbReference type="Proteomes" id="UP000799778"/>
    </source>
</evidence>
<comment type="cofactor">
    <cofactor evidence="1 5">
        <name>heme</name>
        <dbReference type="ChEBI" id="CHEBI:30413"/>
    </cofactor>
</comment>
<evidence type="ECO:0000256" key="6">
    <source>
        <dbReference type="RuleBase" id="RU000461"/>
    </source>
</evidence>
<dbReference type="PROSITE" id="PS00086">
    <property type="entry name" value="CYTOCHROME_P450"/>
    <property type="match status" value="1"/>
</dbReference>
<dbReference type="GO" id="GO:0016705">
    <property type="term" value="F:oxidoreductase activity, acting on paired donors, with incorporation or reduction of molecular oxygen"/>
    <property type="evidence" value="ECO:0007669"/>
    <property type="project" value="InterPro"/>
</dbReference>
<dbReference type="InterPro" id="IPR050121">
    <property type="entry name" value="Cytochrome_P450_monoxygenase"/>
</dbReference>
<dbReference type="Gene3D" id="1.10.630.10">
    <property type="entry name" value="Cytochrome P450"/>
    <property type="match status" value="1"/>
</dbReference>
<dbReference type="InterPro" id="IPR001128">
    <property type="entry name" value="Cyt_P450"/>
</dbReference>
<keyword evidence="2 5" id="KW-0479">Metal-binding</keyword>
<evidence type="ECO:0000256" key="2">
    <source>
        <dbReference type="ARBA" id="ARBA00022723"/>
    </source>
</evidence>
<keyword evidence="5 6" id="KW-0349">Heme</keyword>
<keyword evidence="8" id="KW-1185">Reference proteome</keyword>
<evidence type="ECO:0000256" key="1">
    <source>
        <dbReference type="ARBA" id="ARBA00001971"/>
    </source>
</evidence>
<dbReference type="InterPro" id="IPR017972">
    <property type="entry name" value="Cyt_P450_CS"/>
</dbReference>
<dbReference type="GeneID" id="54281677"/>
<keyword evidence="4 5" id="KW-0408">Iron</keyword>